<sequence>MTAGRLAAAGRRATDRAEEQPKTTTDHQAHDQAEEQPKTTTDHQAHDQAEEQPKTTTDHQAHDQAEEQPKTTTDHQAHDQAEEQPKTTTDHQAHDQAEEQPVAVGQRATAQVGWLRDGSLIRWSEACRQPTVVASPGSVPPAARRQPLAAPDQRAAVWPYVGRRSNRVLRR</sequence>
<proteinExistence type="predicted"/>
<dbReference type="Proteomes" id="UP000578819">
    <property type="component" value="Unassembled WGS sequence"/>
</dbReference>
<feature type="region of interest" description="Disordered" evidence="1">
    <location>
        <begin position="132"/>
        <end position="152"/>
    </location>
</feature>
<keyword evidence="3" id="KW-1185">Reference proteome</keyword>
<feature type="compositionally biased region" description="Basic and acidic residues" evidence="1">
    <location>
        <begin position="12"/>
        <end position="97"/>
    </location>
</feature>
<organism evidence="2 3">
    <name type="scientific">Micromonospora polyrhachis</name>
    <dbReference type="NCBI Taxonomy" id="1282883"/>
    <lineage>
        <taxon>Bacteria</taxon>
        <taxon>Bacillati</taxon>
        <taxon>Actinomycetota</taxon>
        <taxon>Actinomycetes</taxon>
        <taxon>Micromonosporales</taxon>
        <taxon>Micromonosporaceae</taxon>
        <taxon>Micromonospora</taxon>
    </lineage>
</organism>
<comment type="caution">
    <text evidence="2">The sequence shown here is derived from an EMBL/GenBank/DDBJ whole genome shotgun (WGS) entry which is preliminary data.</text>
</comment>
<dbReference type="EMBL" id="JACHJW010000001">
    <property type="protein sequence ID" value="MBB4961643.1"/>
    <property type="molecule type" value="Genomic_DNA"/>
</dbReference>
<feature type="compositionally biased region" description="Low complexity" evidence="1">
    <location>
        <begin position="140"/>
        <end position="152"/>
    </location>
</feature>
<evidence type="ECO:0000256" key="1">
    <source>
        <dbReference type="SAM" id="MobiDB-lite"/>
    </source>
</evidence>
<feature type="region of interest" description="Disordered" evidence="1">
    <location>
        <begin position="1"/>
        <end position="109"/>
    </location>
</feature>
<reference evidence="2 3" key="1">
    <citation type="submission" date="2020-08" db="EMBL/GenBank/DDBJ databases">
        <title>Sequencing the genomes of 1000 actinobacteria strains.</title>
        <authorList>
            <person name="Klenk H.-P."/>
        </authorList>
    </citation>
    <scope>NUCLEOTIDE SEQUENCE [LARGE SCALE GENOMIC DNA]</scope>
    <source>
        <strain evidence="2 3">DSM 45886</strain>
    </source>
</reference>
<dbReference type="AlphaFoldDB" id="A0A7W7SVI6"/>
<protein>
    <submittedName>
        <fullName evidence="2">Cytoskeletal protein RodZ</fullName>
    </submittedName>
</protein>
<accession>A0A7W7SVI6</accession>
<evidence type="ECO:0000313" key="2">
    <source>
        <dbReference type="EMBL" id="MBB4961643.1"/>
    </source>
</evidence>
<dbReference type="RefSeq" id="WP_184537305.1">
    <property type="nucleotide sequence ID" value="NZ_JACHJW010000001.1"/>
</dbReference>
<name>A0A7W7SVI6_9ACTN</name>
<feature type="compositionally biased region" description="Low complexity" evidence="1">
    <location>
        <begin position="1"/>
        <end position="11"/>
    </location>
</feature>
<gene>
    <name evidence="2" type="ORF">FHR38_005376</name>
</gene>
<evidence type="ECO:0000313" key="3">
    <source>
        <dbReference type="Proteomes" id="UP000578819"/>
    </source>
</evidence>